<dbReference type="AlphaFoldDB" id="A0AAN5AMQ8"/>
<dbReference type="InterPro" id="IPR025408">
    <property type="entry name" value="DUF4134"/>
</dbReference>
<reference evidence="4 5" key="1">
    <citation type="submission" date="2021-12" db="EMBL/GenBank/DDBJ databases">
        <title>Genome sequencing of bacteria with rrn-lacking chromosome and rrn-plasmid.</title>
        <authorList>
            <person name="Anda M."/>
            <person name="Iwasaki W."/>
        </authorList>
    </citation>
    <scope>NUCLEOTIDE SEQUENCE [LARGE SCALE GENOMIC DNA]</scope>
    <source>
        <strain evidence="4 5">NBRC 15940</strain>
    </source>
</reference>
<keyword evidence="5" id="KW-1185">Reference proteome</keyword>
<gene>
    <name evidence="3" type="ORF">PEDI_50840</name>
    <name evidence="4" type="ORF">PEDI_52560</name>
</gene>
<keyword evidence="1" id="KW-1133">Transmembrane helix</keyword>
<dbReference type="Pfam" id="PF13572">
    <property type="entry name" value="DUF4134"/>
    <property type="match status" value="1"/>
</dbReference>
<accession>A0AAN5AMQ8</accession>
<dbReference type="EMBL" id="BQKE01000006">
    <property type="protein sequence ID" value="GJM64532.1"/>
    <property type="molecule type" value="Genomic_DNA"/>
</dbReference>
<protein>
    <recommendedName>
        <fullName evidence="6">DUF4134 domain-containing protein</fullName>
    </recommendedName>
</protein>
<sequence>MKTVMKSFAQIFGAIGNKVRKCGTAFIVLMLTMLANVSAFAQGSVGIDAATTELLTYIEPLGNLILAIGGVVGFIGGIRVYNKWNNGDQDVNKAVTGWVGSCLFLVLVGTVIKAFFSI</sequence>
<name>A0AAN5AMQ8_9BACT</name>
<feature type="signal peptide" evidence="2">
    <location>
        <begin position="1"/>
        <end position="41"/>
    </location>
</feature>
<feature type="transmembrane region" description="Helical" evidence="1">
    <location>
        <begin position="63"/>
        <end position="82"/>
    </location>
</feature>
<evidence type="ECO:0000256" key="2">
    <source>
        <dbReference type="SAM" id="SignalP"/>
    </source>
</evidence>
<keyword evidence="2" id="KW-0732">Signal</keyword>
<evidence type="ECO:0008006" key="6">
    <source>
        <dbReference type="Google" id="ProtNLM"/>
    </source>
</evidence>
<dbReference type="Proteomes" id="UP001310022">
    <property type="component" value="Unassembled WGS sequence"/>
</dbReference>
<keyword evidence="1" id="KW-0472">Membrane</keyword>
<keyword evidence="1" id="KW-0812">Transmembrane</keyword>
<evidence type="ECO:0000313" key="4">
    <source>
        <dbReference type="EMBL" id="GJM64704.1"/>
    </source>
</evidence>
<dbReference type="EMBL" id="BQKE01000006">
    <property type="protein sequence ID" value="GJM64704.1"/>
    <property type="molecule type" value="Genomic_DNA"/>
</dbReference>
<feature type="transmembrane region" description="Helical" evidence="1">
    <location>
        <begin position="94"/>
        <end position="116"/>
    </location>
</feature>
<feature type="chain" id="PRO_5044710166" description="DUF4134 domain-containing protein" evidence="2">
    <location>
        <begin position="42"/>
        <end position="118"/>
    </location>
</feature>
<evidence type="ECO:0000313" key="3">
    <source>
        <dbReference type="EMBL" id="GJM64532.1"/>
    </source>
</evidence>
<organism evidence="4 5">
    <name type="scientific">Persicobacter diffluens</name>
    <dbReference type="NCBI Taxonomy" id="981"/>
    <lineage>
        <taxon>Bacteria</taxon>
        <taxon>Pseudomonadati</taxon>
        <taxon>Bacteroidota</taxon>
        <taxon>Cytophagia</taxon>
        <taxon>Cytophagales</taxon>
        <taxon>Persicobacteraceae</taxon>
        <taxon>Persicobacter</taxon>
    </lineage>
</organism>
<evidence type="ECO:0000313" key="5">
    <source>
        <dbReference type="Proteomes" id="UP001310022"/>
    </source>
</evidence>
<comment type="caution">
    <text evidence="4">The sequence shown here is derived from an EMBL/GenBank/DDBJ whole genome shotgun (WGS) entry which is preliminary data.</text>
</comment>
<proteinExistence type="predicted"/>
<evidence type="ECO:0000256" key="1">
    <source>
        <dbReference type="SAM" id="Phobius"/>
    </source>
</evidence>
<dbReference type="RefSeq" id="WP_338239593.1">
    <property type="nucleotide sequence ID" value="NZ_BQKE01000006.1"/>
</dbReference>